<dbReference type="Proteomes" id="UP000325315">
    <property type="component" value="Unassembled WGS sequence"/>
</dbReference>
<comment type="caution">
    <text evidence="2">The sequence shown here is derived from an EMBL/GenBank/DDBJ whole genome shotgun (WGS) entry which is preliminary data.</text>
</comment>
<name>A0A5B6X3B8_9ROSI</name>
<gene>
    <name evidence="2" type="ORF">EPI10_032389</name>
</gene>
<dbReference type="PROSITE" id="PS00141">
    <property type="entry name" value="ASP_PROTEASE"/>
    <property type="match status" value="1"/>
</dbReference>
<protein>
    <submittedName>
        <fullName evidence="2">TBC1 domain family member 1</fullName>
    </submittedName>
</protein>
<dbReference type="OrthoDB" id="849129at2759"/>
<reference evidence="2" key="1">
    <citation type="submission" date="2019-08" db="EMBL/GenBank/DDBJ databases">
        <authorList>
            <person name="Liu F."/>
        </authorList>
    </citation>
    <scope>NUCLEOTIDE SEQUENCE [LARGE SCALE GENOMIC DNA]</scope>
    <source>
        <strain evidence="2">PA1801</strain>
        <tissue evidence="2">Leaf</tissue>
    </source>
</reference>
<dbReference type="EMBL" id="SMMG02000001">
    <property type="protein sequence ID" value="KAA3488660.1"/>
    <property type="molecule type" value="Genomic_DNA"/>
</dbReference>
<dbReference type="CDD" id="cd00303">
    <property type="entry name" value="retropepsin_like"/>
    <property type="match status" value="1"/>
</dbReference>
<dbReference type="AlphaFoldDB" id="A0A5B6X3B8"/>
<keyword evidence="3" id="KW-1185">Reference proteome</keyword>
<dbReference type="InterPro" id="IPR021109">
    <property type="entry name" value="Peptidase_aspartic_dom_sf"/>
</dbReference>
<dbReference type="GO" id="GO:0004190">
    <property type="term" value="F:aspartic-type endopeptidase activity"/>
    <property type="evidence" value="ECO:0007669"/>
    <property type="project" value="InterPro"/>
</dbReference>
<accession>A0A5B6X3B8</accession>
<sequence>MKLKHENLTQTRICGPETTIPIRTSKPSNLGSRGRPPRNPGNISGSRGTSKDLTAKSEAQALARTYVISAREDASTPDVITGTFSLLDTDITALIDTGSTHSYICTNLMFVKNLSVESTEFVVKISNPLGQYVMVDKVCKNCPLVVRGYYFSADLILLPFDEFDVILGMDWLTQHDVVNGKLLRVESNKLDGLSNVISTISA</sequence>
<dbReference type="InterPro" id="IPR032567">
    <property type="entry name" value="RTL1-rel"/>
</dbReference>
<dbReference type="SUPFAM" id="SSF50630">
    <property type="entry name" value="Acid proteases"/>
    <property type="match status" value="1"/>
</dbReference>
<dbReference type="PANTHER" id="PTHR15503:SF45">
    <property type="entry name" value="RNA-DIRECTED DNA POLYMERASE HOMOLOG"/>
    <property type="match status" value="1"/>
</dbReference>
<dbReference type="PANTHER" id="PTHR15503">
    <property type="entry name" value="LDOC1 RELATED"/>
    <property type="match status" value="1"/>
</dbReference>
<proteinExistence type="predicted"/>
<dbReference type="Gene3D" id="2.40.70.10">
    <property type="entry name" value="Acid Proteases"/>
    <property type="match status" value="1"/>
</dbReference>
<dbReference type="Pfam" id="PF08284">
    <property type="entry name" value="RVP_2"/>
    <property type="match status" value="1"/>
</dbReference>
<evidence type="ECO:0000313" key="3">
    <source>
        <dbReference type="Proteomes" id="UP000325315"/>
    </source>
</evidence>
<feature type="compositionally biased region" description="Polar residues" evidence="1">
    <location>
        <begin position="21"/>
        <end position="31"/>
    </location>
</feature>
<feature type="region of interest" description="Disordered" evidence="1">
    <location>
        <begin position="1"/>
        <end position="53"/>
    </location>
</feature>
<evidence type="ECO:0000313" key="2">
    <source>
        <dbReference type="EMBL" id="KAA3488660.1"/>
    </source>
</evidence>
<organism evidence="2 3">
    <name type="scientific">Gossypium australe</name>
    <dbReference type="NCBI Taxonomy" id="47621"/>
    <lineage>
        <taxon>Eukaryota</taxon>
        <taxon>Viridiplantae</taxon>
        <taxon>Streptophyta</taxon>
        <taxon>Embryophyta</taxon>
        <taxon>Tracheophyta</taxon>
        <taxon>Spermatophyta</taxon>
        <taxon>Magnoliopsida</taxon>
        <taxon>eudicotyledons</taxon>
        <taxon>Gunneridae</taxon>
        <taxon>Pentapetalae</taxon>
        <taxon>rosids</taxon>
        <taxon>malvids</taxon>
        <taxon>Malvales</taxon>
        <taxon>Malvaceae</taxon>
        <taxon>Malvoideae</taxon>
        <taxon>Gossypium</taxon>
    </lineage>
</organism>
<evidence type="ECO:0000256" key="1">
    <source>
        <dbReference type="SAM" id="MobiDB-lite"/>
    </source>
</evidence>
<dbReference type="InterPro" id="IPR001969">
    <property type="entry name" value="Aspartic_peptidase_AS"/>
</dbReference>
<dbReference type="GO" id="GO:0006508">
    <property type="term" value="P:proteolysis"/>
    <property type="evidence" value="ECO:0007669"/>
    <property type="project" value="InterPro"/>
</dbReference>